<feature type="region of interest" description="Disordered" evidence="1">
    <location>
        <begin position="137"/>
        <end position="282"/>
    </location>
</feature>
<feature type="compositionally biased region" description="Polar residues" evidence="1">
    <location>
        <begin position="160"/>
        <end position="171"/>
    </location>
</feature>
<protein>
    <submittedName>
        <fullName evidence="2">Uncharacterized protein</fullName>
    </submittedName>
</protein>
<organism evidence="2 3">
    <name type="scientific">Pseudomonas citronellolis</name>
    <dbReference type="NCBI Taxonomy" id="53408"/>
    <lineage>
        <taxon>Bacteria</taxon>
        <taxon>Pseudomonadati</taxon>
        <taxon>Pseudomonadota</taxon>
        <taxon>Gammaproteobacteria</taxon>
        <taxon>Pseudomonadales</taxon>
        <taxon>Pseudomonadaceae</taxon>
        <taxon>Pseudomonas</taxon>
    </lineage>
</organism>
<dbReference type="EMBL" id="FOLS01000030">
    <property type="protein sequence ID" value="SFD59139.1"/>
    <property type="molecule type" value="Genomic_DNA"/>
</dbReference>
<reference evidence="2 3" key="1">
    <citation type="submission" date="2016-10" db="EMBL/GenBank/DDBJ databases">
        <authorList>
            <person name="Varghese N."/>
            <person name="Submissions S."/>
        </authorList>
    </citation>
    <scope>NUCLEOTIDE SEQUENCE [LARGE SCALE GENOMIC DNA]</scope>
    <source>
        <strain evidence="2 3">LMG 18378</strain>
    </source>
</reference>
<evidence type="ECO:0000256" key="1">
    <source>
        <dbReference type="SAM" id="MobiDB-lite"/>
    </source>
</evidence>
<comment type="caution">
    <text evidence="2">The sequence shown here is derived from an EMBL/GenBank/DDBJ whole genome shotgun (WGS) entry which is preliminary data.</text>
</comment>
<gene>
    <name evidence="2" type="ORF">SAMN05216577_13012</name>
</gene>
<sequence length="282" mass="30434">MKLGYPHELPRHGGPPRGYVPVARGALATSMSHDLLSAGFARPSEGAFRCARTFLWKSKSRSERAFAFALRRSELAREPRSHWIIPLRASASAVRDGAASRVRGNDGVGLGVFRMTQDSPPTQDSPLSRLRERAGERALFAEPQPLPQPRRKSVGRITPTALSAESRTESAPTVPGKHGRRSGLRPRLDSPATPDAPVARTAPLPPEEGRGEGANPALRTFPKPKNHLTEQHHRSARAHFTITPLQPQAQTQAEKRSDAGKGEDRTEAPGSGDGAGHRPGDA</sequence>
<dbReference type="AlphaFoldDB" id="A0AAQ1KJV8"/>
<feature type="compositionally biased region" description="Polar residues" evidence="1">
    <location>
        <begin position="243"/>
        <end position="252"/>
    </location>
</feature>
<keyword evidence="3" id="KW-1185">Reference proteome</keyword>
<proteinExistence type="predicted"/>
<dbReference type="Proteomes" id="UP000183385">
    <property type="component" value="Unassembled WGS sequence"/>
</dbReference>
<feature type="compositionally biased region" description="Basic and acidic residues" evidence="1">
    <location>
        <begin position="253"/>
        <end position="267"/>
    </location>
</feature>
<accession>A0AAQ1KJV8</accession>
<evidence type="ECO:0000313" key="3">
    <source>
        <dbReference type="Proteomes" id="UP000183385"/>
    </source>
</evidence>
<evidence type="ECO:0000313" key="2">
    <source>
        <dbReference type="EMBL" id="SFD59139.1"/>
    </source>
</evidence>
<name>A0AAQ1KJV8_9PSED</name>